<accession>A0A562ICC2</accession>
<feature type="compositionally biased region" description="Gly residues" evidence="1">
    <location>
        <begin position="314"/>
        <end position="328"/>
    </location>
</feature>
<evidence type="ECO:0000256" key="1">
    <source>
        <dbReference type="SAM" id="MobiDB-lite"/>
    </source>
</evidence>
<dbReference type="EMBL" id="VLKE01000001">
    <property type="protein sequence ID" value="TWH68363.1"/>
    <property type="molecule type" value="Genomic_DNA"/>
</dbReference>
<feature type="compositionally biased region" description="Gly residues" evidence="1">
    <location>
        <begin position="341"/>
        <end position="371"/>
    </location>
</feature>
<comment type="caution">
    <text evidence="2">The sequence shown here is derived from an EMBL/GenBank/DDBJ whole genome shotgun (WGS) entry which is preliminary data.</text>
</comment>
<keyword evidence="3" id="KW-1185">Reference proteome</keyword>
<proteinExistence type="predicted"/>
<name>A0A562ICC2_MICOL</name>
<dbReference type="Proteomes" id="UP000319825">
    <property type="component" value="Unassembled WGS sequence"/>
</dbReference>
<evidence type="ECO:0008006" key="4">
    <source>
        <dbReference type="Google" id="ProtNLM"/>
    </source>
</evidence>
<evidence type="ECO:0000313" key="2">
    <source>
        <dbReference type="EMBL" id="TWH68363.1"/>
    </source>
</evidence>
<sequence length="442" mass="45180">MWACVQDHDTTGHWKQVAGWRKVCDLAQAHLGRLQEYRRGLAEAWPPATNAAARTYLAELDDLIEKVQHTHDAAAANYDALAAATRAISGARVELKPLYEEYVDKLQQKRTYEATLADPKAVMGSRVPDKPVTDADLERLNVQARSLMYGLSGELQQAQVMLQRPPPSKPGPRVDDAAPEGPSGANVPVIPPIVPVPMAAAGSTTPSVNRPASAVRPALTRTSLGVGPVLGGAPGLVPTPVKPGPPAVTPPGPPTPAPEIGLPTPSHPVSGSSDRSAAPGSRGGQTEPVGRAMSGGANGAAQVAPPSRPMPPGGLIGGAPGMGMGHPGGANPARRVNPVGGIIGSGAGTAPTGGAGTRPGVGRGNLLGGMHGMPPINGAPSTGSTSRTVGTPGRPGRKQDESELRQWDPDNPWETQQGVSPVVRPPNEEGPIDPGPAIGFGR</sequence>
<feature type="compositionally biased region" description="Pro residues" evidence="1">
    <location>
        <begin position="240"/>
        <end position="257"/>
    </location>
</feature>
<feature type="compositionally biased region" description="Polar residues" evidence="1">
    <location>
        <begin position="379"/>
        <end position="389"/>
    </location>
</feature>
<organism evidence="2 3">
    <name type="scientific">Micromonospora olivasterospora</name>
    <dbReference type="NCBI Taxonomy" id="1880"/>
    <lineage>
        <taxon>Bacteria</taxon>
        <taxon>Bacillati</taxon>
        <taxon>Actinomycetota</taxon>
        <taxon>Actinomycetes</taxon>
        <taxon>Micromonosporales</taxon>
        <taxon>Micromonosporaceae</taxon>
        <taxon>Micromonospora</taxon>
    </lineage>
</organism>
<dbReference type="AlphaFoldDB" id="A0A562ICC2"/>
<dbReference type="Gene3D" id="1.20.1260.20">
    <property type="entry name" value="PPE superfamily"/>
    <property type="match status" value="1"/>
</dbReference>
<gene>
    <name evidence="2" type="ORF">JD77_03355</name>
</gene>
<dbReference type="InterPro" id="IPR038332">
    <property type="entry name" value="PPE_sf"/>
</dbReference>
<evidence type="ECO:0000313" key="3">
    <source>
        <dbReference type="Proteomes" id="UP000319825"/>
    </source>
</evidence>
<feature type="region of interest" description="Disordered" evidence="1">
    <location>
        <begin position="163"/>
        <end position="188"/>
    </location>
</feature>
<protein>
    <recommendedName>
        <fullName evidence="4">PPE family protein</fullName>
    </recommendedName>
</protein>
<feature type="compositionally biased region" description="Basic and acidic residues" evidence="1">
    <location>
        <begin position="397"/>
        <end position="408"/>
    </location>
</feature>
<reference evidence="2 3" key="1">
    <citation type="submission" date="2019-07" db="EMBL/GenBank/DDBJ databases">
        <title>R&amp;d 2014.</title>
        <authorList>
            <person name="Klenk H.-P."/>
        </authorList>
    </citation>
    <scope>NUCLEOTIDE SEQUENCE [LARGE SCALE GENOMIC DNA]</scope>
    <source>
        <strain evidence="2 3">DSM 43868</strain>
    </source>
</reference>
<feature type="region of interest" description="Disordered" evidence="1">
    <location>
        <begin position="224"/>
        <end position="442"/>
    </location>
</feature>